<dbReference type="PANTHER" id="PTHR23198:SF6">
    <property type="entry name" value="NUCLEAR PORE COMPLEX PROTEIN NUP98-NUP96"/>
    <property type="match status" value="1"/>
</dbReference>
<evidence type="ECO:0000256" key="3">
    <source>
        <dbReference type="ARBA" id="ARBA00022448"/>
    </source>
</evidence>
<sequence>MSFGGGFGGFGQNNNTQQSGFGAGGFGSNNNTTNTGFGSTGNTGFGATNTGGGGLFGGSGTTGTTGAFGSGAIMDHPNHASGENLSGIFSAAKTRHEQRLTLRETGFGNSTTNNAFGAKPGGFGAAASSGGLFGGSNTATAGGSGFGGGFGATNTTTTSSPFGGGNTTGGGLFGQNKPAFGAAPATSSPFGGGATSSPFGGGATTGAFGTPASTALASAGTGECQGTGSVPFQAFVEKEPNSNTNQQNAYQSICFQAPYAKFSPEELRLADYAQGRRYGNGNNQTGAFGATNFGGFGTQPAASTGFGAAQPANTNVFGGGASTGFGTSQPASTGFGNTATSGGLFGAKPATGGLFGSTPAAANTGGLFGAQPAAQQSGGLFGAAQPAAQPAGGLFGNSTATKSPFSFGSSQAAATGTGFGTSTTGGFGGSGGGLFGNTNTQSTNTTGFGGAAQPAAASSTGFGGFGGNNAQSSGGLFGASNQPKPATGGLFGSTPTATNTGGLFGNTQPAANANPFGGSTATQNTGGLFGNKPATTGGLFGGAQPANPSGGSLFGGGFGNTQNQPQQQNTGGLFGTTNNNQPKPGGLFGNTASQQQNGGGLFGNTSTQQSGGLFGGSANNAQPQQQQPQNSLFGGGNSIFNPAQPNQQNAQSLTASINDNTAFGSPSLFSALASTQINNPGPLATPLSSSTRTKKNAALPMYKLNSTSTSRFSTPQKRPGFGFSYSNYNSPSSVSSTSSTPGAFGASLLSTGGFGRNLNKSMSTSSLRRSFNAEDSILAPGAFSASSSNRHFGSTGSVKKLTISRGLRQDLFSPPETSPAQNGLQGIMKKKVSFGTDVNGAGTSSPLKQSSSLGSTSDSDALNGGKQTGSSSPEMEQVSNPSTQLTRLREEQAVPAKPNTNGDEEDVELGDYWMKPSKEEIENMPREQRQAVTGFTVGRKGCGHIVFEKPVDLTSINIDSIFGDIVLWELRRATVYPDAAKKPPVGKGLNVYSTIYLENSWPRGKHVLDPKALKKHINRLKNVTDTKFVNYDKDTGVWSFTVDHYTTYGFPEEDDDDETDAVSELGQSTLSAPPDTSTPKVRTPKSGNLDQSFASDSQMTHTESDPEDTFQFRKKKFLPGAFDDQEFCNDESMNGEYNEPSQEDSFLDERSVGSQSENGVEEPMDQDDVFRDDESVSNVDEEMASSHSGADNTAELETSQVENEHTEVVIDTPGPILRARQRALKASETPVKRKFAAGDDWADTLQATVSPKKQDRALLKSLIDTQVHDQSHDAAPMPMPRRVVSDARGFANGMELHNSLFSKIRSPAKIANIPAKPKGFEWPYVKRSKTGDHDTSNMEEIERAFHESLKPQWSFDGTLVYAAPADAKSFGRSSRRARERDGLLTIQKGGIVSEHRDIRFAKFSNEASAISLKRHKDMAQFDEINGIPFARLPPGFSFSDFFDDRDASNPAAAHEKLVWQLASVLFDRFEAPENLRQIPHIDQRLIKDRLSAFWQNLVGDSTSKHVALAKSKEEKAIAFLSGHKIPEACGQLVSSGDFHLATLVALIGSRDSMRKDIREQLEDWQKTQMLSEFSQPIRAVYELLAGNVCICAGSKGDNPSFVISKRFGLDWRQAFGLRLWYCISSKEPIDAAVEAFATDLAQDKETTVPHAWYVEQKIPTLWNDEKFQQRQDLLWGLLKLYTFSDSNIEDILGPENSQLSPLDTRLSWQLSRALTSAEHLEFTDQTGEMTDRMTLDFAAQLTNEGSWLDAVFVLLHLSSDDARAKSIQNHLAQHAGFIGSEDDQSFITLTQKFRIPTAWIWEAKALYMRSVERDPTGEVKCLVKAGSFNEAHRTFAREVAPKAIVELDYDILRDLLHGFQGKETTIAEWHLGGEIYQDFLELLYSDKKGYAIDELLIERLLSGLPAVVQDARHPSFMETVAIETISAVVAKTVIAIGKKAEHLASATEHRSPIFSPNAIRHIRGSMFPKPTIEELEQIFEEHPSLDASLRDFEPTSSEMGQLMPSPRFGYPSHHSGFRSDSDSEMADSASGGRFSPPAWRRDGNGNRSSGFWNRTTLGKRGREDSRESTPDYESADEGQDSTLAAAARTRLPTGSMSPEKRTSPSPGICPGSDDLGRTLNGAVKQEEGRRALISTRDNPNNYIRFAVRAEVQHRTEPFDAAFSFVRSRFSDMTKSWTSLLTSTLIAFLSFLAVQRLFQPGPPPPVPDLVKVAGLAKAFEPLIFYSENGVQQVGDLQATGVAVWDLGESVRSTNMTSAPIIVKELDDLSESLKTLAIELTRFFANVDGDVDGILIVMDWAKRELSQLQLLPPSPMTAAYDNVHTLLTRVGVLENPSGTPTRVGTLATSIFGLSSPQRTRQTLQRTFTEFLSVLEESINSELTHSLALFSLFEAIDRQFGNLARTVARESDAQDSAQDDLLSSLWTKLLGPDATTLHKFEKNKRLLSNIRSKTVQNKNILEDHNRKLLMLKANLENLRRKLVSPLVRANGSTLGVEEQIRGLEEVSGYLGGVREKQKTKLMEFLYGAGSGSAKRIAGLERAEVEGPWDR</sequence>
<feature type="region of interest" description="Disordered" evidence="11">
    <location>
        <begin position="1124"/>
        <end position="1202"/>
    </location>
</feature>
<evidence type="ECO:0000256" key="1">
    <source>
        <dbReference type="ARBA" id="ARBA00004567"/>
    </source>
</evidence>
<feature type="compositionally biased region" description="Basic and acidic residues" evidence="11">
    <location>
        <begin position="2060"/>
        <end position="2069"/>
    </location>
</feature>
<evidence type="ECO:0000256" key="11">
    <source>
        <dbReference type="SAM" id="MobiDB-lite"/>
    </source>
</evidence>
<protein>
    <recommendedName>
        <fullName evidence="12">Peptidase S59 domain-containing protein</fullName>
    </recommendedName>
</protein>
<dbReference type="InterPro" id="IPR036903">
    <property type="entry name" value="Nup98_auto-Pept-S59_dom_sf"/>
</dbReference>
<dbReference type="Gene3D" id="1.10.10.2360">
    <property type="match status" value="1"/>
</dbReference>
<dbReference type="PROSITE" id="PS51434">
    <property type="entry name" value="NUP_C"/>
    <property type="match status" value="1"/>
</dbReference>
<dbReference type="GO" id="GO:0006405">
    <property type="term" value="P:RNA export from nucleus"/>
    <property type="evidence" value="ECO:0007669"/>
    <property type="project" value="TreeGrafter"/>
</dbReference>
<dbReference type="GO" id="GO:0008139">
    <property type="term" value="F:nuclear localization sequence binding"/>
    <property type="evidence" value="ECO:0007669"/>
    <property type="project" value="TreeGrafter"/>
</dbReference>
<feature type="compositionally biased region" description="Polar residues" evidence="11">
    <location>
        <begin position="2045"/>
        <end position="2056"/>
    </location>
</feature>
<dbReference type="FunFam" id="1.25.40.690:FF:000003">
    <property type="entry name" value="Nucleoporin SONB, putative"/>
    <property type="match status" value="1"/>
</dbReference>
<feature type="compositionally biased region" description="Low complexity" evidence="11">
    <location>
        <begin position="560"/>
        <end position="581"/>
    </location>
</feature>
<dbReference type="PANTHER" id="PTHR23198">
    <property type="entry name" value="NUCLEOPORIN"/>
    <property type="match status" value="1"/>
</dbReference>
<keyword evidence="8" id="KW-0811">Translocation</keyword>
<dbReference type="GO" id="GO:0006606">
    <property type="term" value="P:protein import into nucleus"/>
    <property type="evidence" value="ECO:0007669"/>
    <property type="project" value="TreeGrafter"/>
</dbReference>
<dbReference type="Pfam" id="PF12110">
    <property type="entry name" value="Nup96"/>
    <property type="match status" value="1"/>
</dbReference>
<feature type="compositionally biased region" description="Low complexity" evidence="11">
    <location>
        <begin position="641"/>
        <end position="651"/>
    </location>
</feature>
<gene>
    <name evidence="13" type="ORF">QTJ16_003256</name>
</gene>
<dbReference type="GO" id="GO:0051028">
    <property type="term" value="P:mRNA transport"/>
    <property type="evidence" value="ECO:0007669"/>
    <property type="project" value="UniProtKB-KW"/>
</dbReference>
<feature type="compositionally biased region" description="Acidic residues" evidence="11">
    <location>
        <begin position="1051"/>
        <end position="1061"/>
    </location>
</feature>
<keyword evidence="14" id="KW-1185">Reference proteome</keyword>
<dbReference type="SUPFAM" id="SSF82215">
    <property type="entry name" value="C-terminal autoproteolytic domain of nucleoporin nup98"/>
    <property type="match status" value="1"/>
</dbReference>
<evidence type="ECO:0000256" key="10">
    <source>
        <dbReference type="ARBA" id="ARBA00023242"/>
    </source>
</evidence>
<evidence type="ECO:0000256" key="2">
    <source>
        <dbReference type="ARBA" id="ARBA00008926"/>
    </source>
</evidence>
<evidence type="ECO:0000313" key="14">
    <source>
        <dbReference type="Proteomes" id="UP001285354"/>
    </source>
</evidence>
<dbReference type="InterPro" id="IPR007230">
    <property type="entry name" value="Nup98_auto-Pept-S59_dom"/>
</dbReference>
<dbReference type="Pfam" id="PF13634">
    <property type="entry name" value="Nucleoporin_FG"/>
    <property type="match status" value="3"/>
</dbReference>
<dbReference type="Proteomes" id="UP001285354">
    <property type="component" value="Unassembled WGS sequence"/>
</dbReference>
<feature type="domain" description="Peptidase S59" evidence="12">
    <location>
        <begin position="909"/>
        <end position="1045"/>
    </location>
</feature>
<keyword evidence="4" id="KW-0677">Repeat</keyword>
<dbReference type="InterPro" id="IPR021967">
    <property type="entry name" value="Nup98_C"/>
</dbReference>
<evidence type="ECO:0000256" key="6">
    <source>
        <dbReference type="ARBA" id="ARBA00022816"/>
    </source>
</evidence>
<evidence type="ECO:0000256" key="8">
    <source>
        <dbReference type="ARBA" id="ARBA00023010"/>
    </source>
</evidence>
<dbReference type="Pfam" id="PF04096">
    <property type="entry name" value="Nucleoporin2"/>
    <property type="match status" value="1"/>
</dbReference>
<keyword evidence="5" id="KW-0068">Autocatalytic cleavage</keyword>
<keyword evidence="3" id="KW-0813">Transport</keyword>
<dbReference type="GO" id="GO:0003723">
    <property type="term" value="F:RNA binding"/>
    <property type="evidence" value="ECO:0007669"/>
    <property type="project" value="TreeGrafter"/>
</dbReference>
<comment type="caution">
    <text evidence="13">The sequence shown here is derived from an EMBL/GenBank/DDBJ whole genome shotgun (WGS) entry which is preliminary data.</text>
</comment>
<dbReference type="GO" id="GO:0017056">
    <property type="term" value="F:structural constituent of nuclear pore"/>
    <property type="evidence" value="ECO:0007669"/>
    <property type="project" value="InterPro"/>
</dbReference>
<feature type="compositionally biased region" description="Low complexity" evidence="11">
    <location>
        <begin position="618"/>
        <end position="630"/>
    </location>
</feature>
<feature type="region of interest" description="Disordered" evidence="11">
    <location>
        <begin position="475"/>
        <end position="528"/>
    </location>
</feature>
<feature type="compositionally biased region" description="Polar residues" evidence="11">
    <location>
        <begin position="868"/>
        <end position="886"/>
    </location>
</feature>
<feature type="region of interest" description="Disordered" evidence="11">
    <location>
        <begin position="837"/>
        <end position="907"/>
    </location>
</feature>
<feature type="compositionally biased region" description="Polar residues" evidence="11">
    <location>
        <begin position="493"/>
        <end position="526"/>
    </location>
</feature>
<feature type="region of interest" description="Disordered" evidence="11">
    <location>
        <begin position="1"/>
        <end position="27"/>
    </location>
</feature>
<dbReference type="Gene3D" id="1.25.40.690">
    <property type="match status" value="1"/>
</dbReference>
<evidence type="ECO:0000256" key="9">
    <source>
        <dbReference type="ARBA" id="ARBA00023132"/>
    </source>
</evidence>
<dbReference type="InterPro" id="IPR037665">
    <property type="entry name" value="Nucleoporin_S59-like"/>
</dbReference>
<comment type="subcellular location">
    <subcellularLocation>
        <location evidence="1">Nucleus</location>
        <location evidence="1">Nuclear pore complex</location>
    </subcellularLocation>
</comment>
<dbReference type="GO" id="GO:0034398">
    <property type="term" value="P:telomere tethering at nuclear periphery"/>
    <property type="evidence" value="ECO:0007669"/>
    <property type="project" value="TreeGrafter"/>
</dbReference>
<dbReference type="FunFam" id="3.30.1610.10:FF:000003">
    <property type="entry name" value="Nucleoporin SONB, putative"/>
    <property type="match status" value="1"/>
</dbReference>
<evidence type="ECO:0000256" key="4">
    <source>
        <dbReference type="ARBA" id="ARBA00022737"/>
    </source>
</evidence>
<feature type="compositionally biased region" description="Low complexity" evidence="11">
    <location>
        <begin position="842"/>
        <end position="860"/>
    </location>
</feature>
<keyword evidence="10" id="KW-0539">Nucleus</keyword>
<evidence type="ECO:0000259" key="12">
    <source>
        <dbReference type="PROSITE" id="PS51434"/>
    </source>
</evidence>
<evidence type="ECO:0000256" key="7">
    <source>
        <dbReference type="ARBA" id="ARBA00022927"/>
    </source>
</evidence>
<evidence type="ECO:0000256" key="5">
    <source>
        <dbReference type="ARBA" id="ARBA00022813"/>
    </source>
</evidence>
<dbReference type="Gene3D" id="3.30.1610.10">
    <property type="entry name" value="Peptidase S59, nucleoporin"/>
    <property type="match status" value="1"/>
</dbReference>
<comment type="similarity">
    <text evidence="2">Belongs to the nucleoporin GLFG family.</text>
</comment>
<dbReference type="InterPro" id="IPR025574">
    <property type="entry name" value="Nucleoporin_FG_rpt"/>
</dbReference>
<reference evidence="13" key="1">
    <citation type="submission" date="2023-06" db="EMBL/GenBank/DDBJ databases">
        <title>Draft genome of Marssonina rosae.</title>
        <authorList>
            <person name="Cheng Q."/>
        </authorList>
    </citation>
    <scope>NUCLEOTIDE SEQUENCE</scope>
    <source>
        <strain evidence="13">R4</strain>
    </source>
</reference>
<feature type="region of interest" description="Disordered" evidence="11">
    <location>
        <begin position="1995"/>
        <end position="2118"/>
    </location>
</feature>
<keyword evidence="7" id="KW-0653">Protein transport</keyword>
<keyword evidence="9" id="KW-0906">Nuclear pore complex</keyword>
<dbReference type="GO" id="GO:0000973">
    <property type="term" value="P:post-transcriptional tethering of RNA polymerase II gene DNA at nuclear periphery"/>
    <property type="evidence" value="ECO:0007669"/>
    <property type="project" value="TreeGrafter"/>
</dbReference>
<proteinExistence type="inferred from homology"/>
<keyword evidence="6" id="KW-0509">mRNA transport</keyword>
<feature type="compositionally biased region" description="Polar residues" evidence="11">
    <location>
        <begin position="1185"/>
        <end position="1201"/>
    </location>
</feature>
<organism evidence="13 14">
    <name type="scientific">Diplocarpon rosae</name>
    <dbReference type="NCBI Taxonomy" id="946125"/>
    <lineage>
        <taxon>Eukaryota</taxon>
        <taxon>Fungi</taxon>
        <taxon>Dikarya</taxon>
        <taxon>Ascomycota</taxon>
        <taxon>Pezizomycotina</taxon>
        <taxon>Leotiomycetes</taxon>
        <taxon>Helotiales</taxon>
        <taxon>Drepanopezizaceae</taxon>
        <taxon>Diplocarpon</taxon>
    </lineage>
</organism>
<feature type="region of interest" description="Disordered" evidence="11">
    <location>
        <begin position="1049"/>
        <end position="1110"/>
    </location>
</feature>
<dbReference type="EMBL" id="JAUBYV010000004">
    <property type="protein sequence ID" value="KAK2627290.1"/>
    <property type="molecule type" value="Genomic_DNA"/>
</dbReference>
<dbReference type="GO" id="GO:0044614">
    <property type="term" value="C:nuclear pore cytoplasmic filaments"/>
    <property type="evidence" value="ECO:0007669"/>
    <property type="project" value="TreeGrafter"/>
</dbReference>
<feature type="compositionally biased region" description="Gly residues" evidence="11">
    <location>
        <begin position="1"/>
        <end position="11"/>
    </location>
</feature>
<accession>A0AAD9T2U3</accession>
<feature type="compositionally biased region" description="Low complexity" evidence="11">
    <location>
        <begin position="2082"/>
        <end position="2091"/>
    </location>
</feature>
<feature type="region of interest" description="Disordered" evidence="11">
    <location>
        <begin position="555"/>
        <end position="651"/>
    </location>
</feature>
<evidence type="ECO:0000313" key="13">
    <source>
        <dbReference type="EMBL" id="KAK2627290.1"/>
    </source>
</evidence>
<name>A0AAD9T2U3_9HELO</name>
<feature type="compositionally biased region" description="Polar residues" evidence="11">
    <location>
        <begin position="1065"/>
        <end position="1101"/>
    </location>
</feature>